<comment type="catalytic activity">
    <reaction evidence="7 8">
        <text>(2R)-O-phospho-3-sulfolactate + H2O = (2R)-3-sulfolactate + phosphate</text>
        <dbReference type="Rhea" id="RHEA:23416"/>
        <dbReference type="ChEBI" id="CHEBI:15377"/>
        <dbReference type="ChEBI" id="CHEBI:15597"/>
        <dbReference type="ChEBI" id="CHEBI:43474"/>
        <dbReference type="ChEBI" id="CHEBI:58738"/>
        <dbReference type="EC" id="3.1.3.71"/>
    </reaction>
</comment>
<comment type="cofactor">
    <cofactor evidence="1 8">
        <name>Mg(2+)</name>
        <dbReference type="ChEBI" id="CHEBI:18420"/>
    </cofactor>
</comment>
<proteinExistence type="inferred from homology"/>
<dbReference type="InterPro" id="IPR036702">
    <property type="entry name" value="ComB-like_sf"/>
</dbReference>
<evidence type="ECO:0000313" key="11">
    <source>
        <dbReference type="Proteomes" id="UP001071230"/>
    </source>
</evidence>
<dbReference type="Proteomes" id="UP000836597">
    <property type="component" value="Chromosome"/>
</dbReference>
<dbReference type="GO" id="GO:0000287">
    <property type="term" value="F:magnesium ion binding"/>
    <property type="evidence" value="ECO:0007669"/>
    <property type="project" value="UniProtKB-UniRule"/>
</dbReference>
<dbReference type="FunFam" id="3.90.1560.10:FF:000001">
    <property type="entry name" value="Probable 2-phosphosulfolactate phosphatase"/>
    <property type="match status" value="1"/>
</dbReference>
<evidence type="ECO:0000313" key="9">
    <source>
        <dbReference type="EMBL" id="CAA7602857.1"/>
    </source>
</evidence>
<evidence type="ECO:0000256" key="4">
    <source>
        <dbReference type="ARBA" id="ARBA00021948"/>
    </source>
</evidence>
<dbReference type="GO" id="GO:0050532">
    <property type="term" value="F:2-phosphosulfolactate phosphatase activity"/>
    <property type="evidence" value="ECO:0007669"/>
    <property type="project" value="UniProtKB-UniRule"/>
</dbReference>
<dbReference type="Pfam" id="PF04029">
    <property type="entry name" value="2-ph_phosp"/>
    <property type="match status" value="1"/>
</dbReference>
<dbReference type="Proteomes" id="UP001071230">
    <property type="component" value="Unassembled WGS sequence"/>
</dbReference>
<dbReference type="EC" id="3.1.3.71" evidence="3 8"/>
<dbReference type="PANTHER" id="PTHR37311:SF1">
    <property type="entry name" value="2-PHOSPHOSULFOLACTATE PHOSPHATASE-RELATED"/>
    <property type="match status" value="1"/>
</dbReference>
<keyword evidence="11" id="KW-1185">Reference proteome</keyword>
<sequence>MVVRGSNSGPGHIAHCAKRECCAREVNIIKVEVLPSAGSAILPYLDDKLVVVIDVLRATSTMVTALANGCQAIVPVLTAEEAVEKRWALPGSLLGGERRSLRMEGFDLGNSPFDYVPEKVGGKRVIMTTTNGTRAIRAAAGAKHVWMASFLNLQSVARAVGHKVEEEPDLGGLVIFCAGTEGRFDLPDTFCAGLLIQELGREAELNDLGQAARTLYGAAEGHLPDAIRGSEHGRRLVSLGFEQDVIYCATCNILPIVPAFVEGEVVWLTDL</sequence>
<dbReference type="PANTHER" id="PTHR37311">
    <property type="entry name" value="2-PHOSPHOSULFOLACTATE PHOSPHATASE-RELATED"/>
    <property type="match status" value="1"/>
</dbReference>
<evidence type="ECO:0000256" key="6">
    <source>
        <dbReference type="ARBA" id="ARBA00022842"/>
    </source>
</evidence>
<dbReference type="InterPro" id="IPR005238">
    <property type="entry name" value="ComB-like"/>
</dbReference>
<comment type="similarity">
    <text evidence="2 8">Belongs to the ComB family.</text>
</comment>
<reference evidence="10" key="1">
    <citation type="submission" date="2014-11" db="EMBL/GenBank/DDBJ databases">
        <authorList>
            <person name="Hornung B.V."/>
        </authorList>
    </citation>
    <scope>NUCLEOTIDE SEQUENCE</scope>
    <source>
        <strain evidence="10">INE</strain>
    </source>
</reference>
<evidence type="ECO:0000256" key="3">
    <source>
        <dbReference type="ARBA" id="ARBA00012953"/>
    </source>
</evidence>
<dbReference type="EMBL" id="LR746496">
    <property type="protein sequence ID" value="CAA7602857.1"/>
    <property type="molecule type" value="Genomic_DNA"/>
</dbReference>
<accession>A0A8S0Y060</accession>
<name>A0A8S0Y060_9FIRM</name>
<keyword evidence="6 8" id="KW-0460">Magnesium</keyword>
<dbReference type="AlphaFoldDB" id="A0A8S0Y060"/>
<protein>
    <recommendedName>
        <fullName evidence="4 8">Probable 2-phosphosulfolactate phosphatase</fullName>
        <ecNumber evidence="3 8">3.1.3.71</ecNumber>
    </recommendedName>
</protein>
<dbReference type="EMBL" id="CDGJ01000003">
    <property type="protein sequence ID" value="CEJ05738.1"/>
    <property type="molecule type" value="Genomic_DNA"/>
</dbReference>
<dbReference type="Gene3D" id="3.90.1560.10">
    <property type="entry name" value="ComB-like"/>
    <property type="match status" value="1"/>
</dbReference>
<dbReference type="KEGG" id="aacx:DEACI_3680"/>
<evidence type="ECO:0000256" key="7">
    <source>
        <dbReference type="ARBA" id="ARBA00033711"/>
    </source>
</evidence>
<reference evidence="9" key="2">
    <citation type="submission" date="2020-01" db="EMBL/GenBank/DDBJ databases">
        <authorList>
            <person name="Hornung B."/>
        </authorList>
    </citation>
    <scope>NUCLEOTIDE SEQUENCE</scope>
    <source>
        <strain evidence="9">PacBioINE</strain>
    </source>
</reference>
<evidence type="ECO:0000256" key="8">
    <source>
        <dbReference type="HAMAP-Rule" id="MF_00490"/>
    </source>
</evidence>
<dbReference type="HAMAP" id="MF_00490">
    <property type="entry name" value="ComB"/>
    <property type="match status" value="1"/>
</dbReference>
<evidence type="ECO:0000256" key="5">
    <source>
        <dbReference type="ARBA" id="ARBA00022801"/>
    </source>
</evidence>
<organism evidence="9">
    <name type="scientific">Acididesulfobacillus acetoxydans</name>
    <dbReference type="NCBI Taxonomy" id="1561005"/>
    <lineage>
        <taxon>Bacteria</taxon>
        <taxon>Bacillati</taxon>
        <taxon>Bacillota</taxon>
        <taxon>Clostridia</taxon>
        <taxon>Eubacteriales</taxon>
        <taxon>Peptococcaceae</taxon>
        <taxon>Acididesulfobacillus</taxon>
    </lineage>
</organism>
<evidence type="ECO:0000313" key="10">
    <source>
        <dbReference type="EMBL" id="CEJ05738.1"/>
    </source>
</evidence>
<dbReference type="GO" id="GO:0050545">
    <property type="term" value="F:sulfopyruvate decarboxylase activity"/>
    <property type="evidence" value="ECO:0007669"/>
    <property type="project" value="TreeGrafter"/>
</dbReference>
<evidence type="ECO:0000256" key="1">
    <source>
        <dbReference type="ARBA" id="ARBA00001946"/>
    </source>
</evidence>
<evidence type="ECO:0000256" key="2">
    <source>
        <dbReference type="ARBA" id="ARBA00009997"/>
    </source>
</evidence>
<dbReference type="SUPFAM" id="SSF142823">
    <property type="entry name" value="ComB-like"/>
    <property type="match status" value="1"/>
</dbReference>
<gene>
    <name evidence="8" type="primary">comB</name>
    <name evidence="10" type="ORF">DEACI_0157</name>
    <name evidence="9" type="ORF">DEACI_3680</name>
</gene>
<keyword evidence="5 8" id="KW-0378">Hydrolase</keyword>